<evidence type="ECO:0000256" key="6">
    <source>
        <dbReference type="ARBA" id="ARBA00022968"/>
    </source>
</evidence>
<evidence type="ECO:0000256" key="9">
    <source>
        <dbReference type="ARBA" id="ARBA00023180"/>
    </source>
</evidence>
<dbReference type="Proteomes" id="UP000694397">
    <property type="component" value="Chromosome 17"/>
</dbReference>
<evidence type="ECO:0000256" key="10">
    <source>
        <dbReference type="ARBA" id="ARBA00038150"/>
    </source>
</evidence>
<sequence length="422" mass="49206">MLQSLLRCIKLKRTVLLLIFIITVLLTVNFQFVSKLDYSILEIKHPEIDESCNCTKILKQDREEMERSKLQAMTKSFRNETQITEKQYIEWTSNCEKFKITRKYLTFPLSSEEEEFPLAYSIVIHHKIQNFERLLRAIYAPQNFYCIHVDNKSAPLFQAAVAGIVSCFDNVVISSKLENVVYASWSRVQADINCMRDLYNMSPRWKYFINLCGQDFPIKTNLEIVRKLKNLNGKNNLETEKMPAAKEIRWKKRFKIVKNAIVKTNINKTPPPIKTPVYSGGAYILVLRKFVQYVLTDPTVQQFIEWSKDTYSPDEFLWATLQRQSKAPGSIPKSYRYDVTDVNSISRLVKWVQFEGQESDGAMYPPCDGQHIRAVCVYGVGDLSWMLQQPQLFANKFDSDMDYFAVYCLEQHLRHKALTALD</sequence>
<evidence type="ECO:0000256" key="2">
    <source>
        <dbReference type="ARBA" id="ARBA00004922"/>
    </source>
</evidence>
<accession>A0A0P7YKG5</accession>
<protein>
    <submittedName>
        <fullName evidence="11">Beta-1,3-galactosyl-O-glycosyl-glycoprotein beta-1,6-N-acetylglucosaminyltransferase-like</fullName>
    </submittedName>
    <submittedName>
        <fullName evidence="12">Glucosaminyl (N-acetyl) transferase 1</fullName>
    </submittedName>
</protein>
<comment type="subcellular location">
    <subcellularLocation>
        <location evidence="1">Golgi apparatus membrane</location>
        <topology evidence="1">Single-pass type II membrane protein</topology>
    </subcellularLocation>
</comment>
<dbReference type="Pfam" id="PF02485">
    <property type="entry name" value="Branch"/>
    <property type="match status" value="1"/>
</dbReference>
<evidence type="ECO:0000256" key="1">
    <source>
        <dbReference type="ARBA" id="ARBA00004323"/>
    </source>
</evidence>
<reference evidence="12 14" key="2">
    <citation type="submission" date="2019-04" db="EMBL/GenBank/DDBJ databases">
        <authorList>
            <consortium name="Wellcome Sanger Institute Data Sharing"/>
        </authorList>
    </citation>
    <scope>NUCLEOTIDE SEQUENCE [LARGE SCALE GENOMIC DNA]</scope>
</reference>
<keyword evidence="5" id="KW-0812">Transmembrane</keyword>
<evidence type="ECO:0000256" key="7">
    <source>
        <dbReference type="ARBA" id="ARBA00022989"/>
    </source>
</evidence>
<keyword evidence="8" id="KW-0472">Membrane</keyword>
<evidence type="ECO:0000313" key="14">
    <source>
        <dbReference type="Proteomes" id="UP000694397"/>
    </source>
</evidence>
<dbReference type="EMBL" id="JARO02004692">
    <property type="protein sequence ID" value="KPP68062.1"/>
    <property type="molecule type" value="Genomic_DNA"/>
</dbReference>
<dbReference type="GO" id="GO:0003829">
    <property type="term" value="F:beta-1,3-galactosyl-O-glycosyl-glycoprotein beta-1,6-N-acetylglucosaminyltransferase activity"/>
    <property type="evidence" value="ECO:0007669"/>
    <property type="project" value="TreeGrafter"/>
</dbReference>
<evidence type="ECO:0000256" key="3">
    <source>
        <dbReference type="ARBA" id="ARBA00022676"/>
    </source>
</evidence>
<evidence type="ECO:0000313" key="12">
    <source>
        <dbReference type="Ensembl" id="ENSSFOP00015013000.1"/>
    </source>
</evidence>
<dbReference type="Ensembl" id="ENSSFOT00015013164.2">
    <property type="protein sequence ID" value="ENSSFOP00015013000.1"/>
    <property type="gene ID" value="ENSSFOG00015008392.2"/>
</dbReference>
<dbReference type="GO" id="GO:0000139">
    <property type="term" value="C:Golgi membrane"/>
    <property type="evidence" value="ECO:0007669"/>
    <property type="project" value="UniProtKB-SubCell"/>
</dbReference>
<evidence type="ECO:0000313" key="11">
    <source>
        <dbReference type="EMBL" id="KPP68062.1"/>
    </source>
</evidence>
<evidence type="ECO:0000313" key="13">
    <source>
        <dbReference type="Proteomes" id="UP000034805"/>
    </source>
</evidence>
<keyword evidence="6" id="KW-0735">Signal-anchor</keyword>
<comment type="similarity">
    <text evidence="10">Belongs to the glycosyltransferase 14 family.</text>
</comment>
<dbReference type="OrthoDB" id="2019572at2759"/>
<comment type="pathway">
    <text evidence="2">Protein modification; protein glycosylation.</text>
</comment>
<proteinExistence type="inferred from homology"/>
<dbReference type="GeneTree" id="ENSGT00940000161348"/>
<organism evidence="11 13">
    <name type="scientific">Scleropages formosus</name>
    <name type="common">Asian bonytongue</name>
    <name type="synonym">Osteoglossum formosum</name>
    <dbReference type="NCBI Taxonomy" id="113540"/>
    <lineage>
        <taxon>Eukaryota</taxon>
        <taxon>Metazoa</taxon>
        <taxon>Chordata</taxon>
        <taxon>Craniata</taxon>
        <taxon>Vertebrata</taxon>
        <taxon>Euteleostomi</taxon>
        <taxon>Actinopterygii</taxon>
        <taxon>Neopterygii</taxon>
        <taxon>Teleostei</taxon>
        <taxon>Osteoglossocephala</taxon>
        <taxon>Osteoglossomorpha</taxon>
        <taxon>Osteoglossiformes</taxon>
        <taxon>Osteoglossidae</taxon>
        <taxon>Scleropages</taxon>
    </lineage>
</organism>
<dbReference type="GeneID" id="108938500"/>
<evidence type="ECO:0000256" key="5">
    <source>
        <dbReference type="ARBA" id="ARBA00022692"/>
    </source>
</evidence>
<keyword evidence="14" id="KW-1185">Reference proteome</keyword>
<dbReference type="InterPro" id="IPR003406">
    <property type="entry name" value="Glyco_trans_14"/>
</dbReference>
<gene>
    <name evidence="12" type="primary">GCNT1</name>
    <name evidence="11" type="ORF">Z043_113285</name>
</gene>
<keyword evidence="7" id="KW-1133">Transmembrane helix</keyword>
<keyword evidence="9" id="KW-0325">Glycoprotein</keyword>
<name>A0A0P7YKG5_SCLFO</name>
<keyword evidence="4 11" id="KW-0808">Transferase</keyword>
<evidence type="ECO:0000256" key="4">
    <source>
        <dbReference type="ARBA" id="ARBA00022679"/>
    </source>
</evidence>
<dbReference type="AlphaFoldDB" id="A0A0P7YKG5"/>
<keyword evidence="3 11" id="KW-0328">Glycosyltransferase</keyword>
<reference evidence="12" key="3">
    <citation type="submission" date="2025-05" db="UniProtKB">
        <authorList>
            <consortium name="Ensembl"/>
        </authorList>
    </citation>
    <scope>IDENTIFICATION</scope>
</reference>
<dbReference type="PANTHER" id="PTHR19297">
    <property type="entry name" value="GLYCOSYLTRANSFERASE 14 FAMILY MEMBER"/>
    <property type="match status" value="1"/>
</dbReference>
<dbReference type="PANTHER" id="PTHR19297:SF96">
    <property type="entry name" value="BETA-1,3-GALACTOSYL-O-GLYCOSYL-GLYCOPROTEIN BETA-1,6-N-ACETYLGLUCOSAMINYLTRANSFERASE"/>
    <property type="match status" value="1"/>
</dbReference>
<dbReference type="KEGG" id="sfm:108938500"/>
<dbReference type="STRING" id="113540.ENSSFOP00015013000"/>
<dbReference type="Proteomes" id="UP000034805">
    <property type="component" value="Unassembled WGS sequence"/>
</dbReference>
<evidence type="ECO:0000256" key="8">
    <source>
        <dbReference type="ARBA" id="ARBA00023136"/>
    </source>
</evidence>
<reference evidence="11 13" key="1">
    <citation type="submission" date="2015-08" db="EMBL/GenBank/DDBJ databases">
        <title>The genome of the Asian arowana (Scleropages formosus).</title>
        <authorList>
            <person name="Tan M.H."/>
            <person name="Gan H.M."/>
            <person name="Croft L.J."/>
            <person name="Austin C.M."/>
        </authorList>
    </citation>
    <scope>NUCLEOTIDE SEQUENCE [LARGE SCALE GENOMIC DNA]</scope>
    <source>
        <strain evidence="11">Aro1</strain>
    </source>
</reference>